<keyword evidence="3" id="KW-1185">Reference proteome</keyword>
<feature type="region of interest" description="Disordered" evidence="1">
    <location>
        <begin position="77"/>
        <end position="108"/>
    </location>
</feature>
<gene>
    <name evidence="2" type="ORF">Cgig2_015867</name>
</gene>
<dbReference type="EMBL" id="JAKOGI010001419">
    <property type="protein sequence ID" value="KAJ8425719.1"/>
    <property type="molecule type" value="Genomic_DNA"/>
</dbReference>
<dbReference type="AlphaFoldDB" id="A0A9Q1JJS8"/>
<evidence type="ECO:0000313" key="2">
    <source>
        <dbReference type="EMBL" id="KAJ8425719.1"/>
    </source>
</evidence>
<organism evidence="2 3">
    <name type="scientific">Carnegiea gigantea</name>
    <dbReference type="NCBI Taxonomy" id="171969"/>
    <lineage>
        <taxon>Eukaryota</taxon>
        <taxon>Viridiplantae</taxon>
        <taxon>Streptophyta</taxon>
        <taxon>Embryophyta</taxon>
        <taxon>Tracheophyta</taxon>
        <taxon>Spermatophyta</taxon>
        <taxon>Magnoliopsida</taxon>
        <taxon>eudicotyledons</taxon>
        <taxon>Gunneridae</taxon>
        <taxon>Pentapetalae</taxon>
        <taxon>Caryophyllales</taxon>
        <taxon>Cactineae</taxon>
        <taxon>Cactaceae</taxon>
        <taxon>Cactoideae</taxon>
        <taxon>Echinocereeae</taxon>
        <taxon>Carnegiea</taxon>
    </lineage>
</organism>
<accession>A0A9Q1JJS8</accession>
<protein>
    <submittedName>
        <fullName evidence="2">Uncharacterized protein</fullName>
    </submittedName>
</protein>
<comment type="caution">
    <text evidence="2">The sequence shown here is derived from an EMBL/GenBank/DDBJ whole genome shotgun (WGS) entry which is preliminary data.</text>
</comment>
<evidence type="ECO:0000256" key="1">
    <source>
        <dbReference type="SAM" id="MobiDB-lite"/>
    </source>
</evidence>
<proteinExistence type="predicted"/>
<evidence type="ECO:0000313" key="3">
    <source>
        <dbReference type="Proteomes" id="UP001153076"/>
    </source>
</evidence>
<name>A0A9Q1JJS8_9CARY</name>
<dbReference type="Proteomes" id="UP001153076">
    <property type="component" value="Unassembled WGS sequence"/>
</dbReference>
<reference evidence="2" key="1">
    <citation type="submission" date="2022-04" db="EMBL/GenBank/DDBJ databases">
        <title>Carnegiea gigantea Genome sequencing and assembly v2.</title>
        <authorList>
            <person name="Copetti D."/>
            <person name="Sanderson M.J."/>
            <person name="Burquez A."/>
            <person name="Wojciechowski M.F."/>
        </authorList>
    </citation>
    <scope>NUCLEOTIDE SEQUENCE</scope>
    <source>
        <strain evidence="2">SGP5-SGP5p</strain>
        <tissue evidence="2">Aerial part</tissue>
    </source>
</reference>
<sequence length="241" mass="27476">MSNLRDAGRKSWIKMSQLKGAMRTLKNVRVVAERLTDNAPPESLKVRRALLQSNTSLNQGVFDICLKTQATSASYAAEQVPRETQLQQREERENIPPEEENDEMLDAHGNGRTTAKLDRANARHDYPFKRRKDSDNSVLSAMNQPDAFNGTSALRLRTLRSPQKQVPREIQLQQGEERETNISAEEENHDMLDAQGNDSRTTGKNFYVPEFIAAFYLSLRNHNMFRAYVFYGHLCEGVSCL</sequence>